<reference evidence="1 2" key="1">
    <citation type="submission" date="2014-02" db="EMBL/GenBank/DDBJ databases">
        <title>Single nucleus genome sequencing reveals high similarity among nuclei of an endomycorrhizal fungus.</title>
        <authorList>
            <person name="Lin K."/>
            <person name="Geurts R."/>
            <person name="Zhang Z."/>
            <person name="Limpens E."/>
            <person name="Saunders D.G."/>
            <person name="Mu D."/>
            <person name="Pang E."/>
            <person name="Cao H."/>
            <person name="Cha H."/>
            <person name="Lin T."/>
            <person name="Zhou Q."/>
            <person name="Shang Y."/>
            <person name="Li Y."/>
            <person name="Ivanov S."/>
            <person name="Sharma T."/>
            <person name="Velzen R.V."/>
            <person name="Ruijter N.D."/>
            <person name="Aanen D.K."/>
            <person name="Win J."/>
            <person name="Kamoun S."/>
            <person name="Bisseling T."/>
            <person name="Huang S."/>
        </authorList>
    </citation>
    <scope>NUCLEOTIDE SEQUENCE [LARGE SCALE GENOMIC DNA]</scope>
    <source>
        <strain evidence="2">DAOM197198w</strain>
    </source>
</reference>
<organism evidence="1 2">
    <name type="scientific">Rhizophagus irregularis (strain DAOM 197198w)</name>
    <name type="common">Glomus intraradices</name>
    <dbReference type="NCBI Taxonomy" id="1432141"/>
    <lineage>
        <taxon>Eukaryota</taxon>
        <taxon>Fungi</taxon>
        <taxon>Fungi incertae sedis</taxon>
        <taxon>Mucoromycota</taxon>
        <taxon>Glomeromycotina</taxon>
        <taxon>Glomeromycetes</taxon>
        <taxon>Glomerales</taxon>
        <taxon>Glomeraceae</taxon>
        <taxon>Rhizophagus</taxon>
    </lineage>
</organism>
<evidence type="ECO:0000313" key="1">
    <source>
        <dbReference type="EMBL" id="EXX53372.1"/>
    </source>
</evidence>
<dbReference type="AlphaFoldDB" id="A0A015I893"/>
<evidence type="ECO:0000313" key="2">
    <source>
        <dbReference type="Proteomes" id="UP000022910"/>
    </source>
</evidence>
<accession>A0A015I893</accession>
<keyword evidence="2" id="KW-1185">Reference proteome</keyword>
<protein>
    <submittedName>
        <fullName evidence="1">Uncharacterized protein</fullName>
    </submittedName>
</protein>
<sequence length="128" mass="15295">MFRKKENCEELEIRVYDHWSTDTKQDAWFTASSFEAVFETIKHKPKWIRIMSDNGAHYHSSELIVIIAHWNKWYQIEVRDWQFLEPGEAKTIIDSHHAAVSILLLIAVLLIQLEDMFELDMMFVKEKI</sequence>
<name>A0A015I893_RHIIW</name>
<dbReference type="HOGENOM" id="CLU_1960791_0_0_1"/>
<proteinExistence type="predicted"/>
<comment type="caution">
    <text evidence="1">The sequence shown here is derived from an EMBL/GenBank/DDBJ whole genome shotgun (WGS) entry which is preliminary data.</text>
</comment>
<gene>
    <name evidence="1" type="ORF">RirG_244570</name>
</gene>
<dbReference type="EMBL" id="JEMT01028939">
    <property type="protein sequence ID" value="EXX53372.1"/>
    <property type="molecule type" value="Genomic_DNA"/>
</dbReference>
<dbReference type="Proteomes" id="UP000022910">
    <property type="component" value="Unassembled WGS sequence"/>
</dbReference>